<accession>F8NVB1</accession>
<dbReference type="HOGENOM" id="CLU_006972_0_0_1"/>
<dbReference type="GO" id="GO:0006891">
    <property type="term" value="P:intra-Golgi vesicle-mediated transport"/>
    <property type="evidence" value="ECO:0007669"/>
    <property type="project" value="InterPro"/>
</dbReference>
<feature type="region of interest" description="Disordered" evidence="1">
    <location>
        <begin position="98"/>
        <end position="120"/>
    </location>
</feature>
<feature type="region of interest" description="Disordered" evidence="1">
    <location>
        <begin position="845"/>
        <end position="869"/>
    </location>
</feature>
<protein>
    <recommendedName>
        <fullName evidence="2">Trafficking protein particle complex II-specific subunit 65 IgD3 domain-containing protein</fullName>
    </recommendedName>
</protein>
<feature type="region of interest" description="Disordered" evidence="1">
    <location>
        <begin position="367"/>
        <end position="407"/>
    </location>
</feature>
<evidence type="ECO:0000313" key="3">
    <source>
        <dbReference type="EMBL" id="EGO26012.1"/>
    </source>
</evidence>
<dbReference type="KEGG" id="sla:SERLADRAFT_369354"/>
<dbReference type="Pfam" id="PF12735">
    <property type="entry name" value="IgD3_Trs65"/>
    <property type="match status" value="1"/>
</dbReference>
<evidence type="ECO:0000259" key="2">
    <source>
        <dbReference type="Pfam" id="PF12735"/>
    </source>
</evidence>
<dbReference type="Proteomes" id="UP000008064">
    <property type="component" value="Unassembled WGS sequence"/>
</dbReference>
<dbReference type="GeneID" id="18810296"/>
<proteinExistence type="predicted"/>
<dbReference type="GO" id="GO:1990071">
    <property type="term" value="C:TRAPPII protein complex"/>
    <property type="evidence" value="ECO:0007669"/>
    <property type="project" value="InterPro"/>
</dbReference>
<dbReference type="InterPro" id="IPR024662">
    <property type="entry name" value="Trs65"/>
</dbReference>
<feature type="region of interest" description="Disordered" evidence="1">
    <location>
        <begin position="311"/>
        <end position="338"/>
    </location>
</feature>
<organism>
    <name type="scientific">Serpula lacrymans var. lacrymans (strain S7.9)</name>
    <name type="common">Dry rot fungus</name>
    <dbReference type="NCBI Taxonomy" id="578457"/>
    <lineage>
        <taxon>Eukaryota</taxon>
        <taxon>Fungi</taxon>
        <taxon>Dikarya</taxon>
        <taxon>Basidiomycota</taxon>
        <taxon>Agaricomycotina</taxon>
        <taxon>Agaricomycetes</taxon>
        <taxon>Agaricomycetidae</taxon>
        <taxon>Boletales</taxon>
        <taxon>Coniophorineae</taxon>
        <taxon>Serpulaceae</taxon>
        <taxon>Serpula</taxon>
    </lineage>
</organism>
<dbReference type="RefSeq" id="XP_007318134.1">
    <property type="nucleotide sequence ID" value="XM_007318072.1"/>
</dbReference>
<dbReference type="OrthoDB" id="24630at2759"/>
<name>F8NVB1_SERL9</name>
<evidence type="ECO:0000256" key="1">
    <source>
        <dbReference type="SAM" id="MobiDB-lite"/>
    </source>
</evidence>
<dbReference type="GO" id="GO:0005802">
    <property type="term" value="C:trans-Golgi network"/>
    <property type="evidence" value="ECO:0007669"/>
    <property type="project" value="TreeGrafter"/>
</dbReference>
<reference evidence="3" key="1">
    <citation type="submission" date="2011-04" db="EMBL/GenBank/DDBJ databases">
        <title>Evolution of plant cell wall degrading machinery underlies the functional diversity of forest fungi.</title>
        <authorList>
            <consortium name="US DOE Joint Genome Institute (JGI-PGF)"/>
            <person name="Eastwood D.C."/>
            <person name="Floudas D."/>
            <person name="Binder M."/>
            <person name="Majcherczyk A."/>
            <person name="Schneider P."/>
            <person name="Aerts A."/>
            <person name="Asiegbu F.O."/>
            <person name="Baker S.E."/>
            <person name="Barry K."/>
            <person name="Bendiksby M."/>
            <person name="Blumentritt M."/>
            <person name="Coutinho P.M."/>
            <person name="Cullen D."/>
            <person name="Cullen D."/>
            <person name="Gathman A."/>
            <person name="Goodell B."/>
            <person name="Henrissat B."/>
            <person name="Ihrmark K."/>
            <person name="Kauserud H."/>
            <person name="Kohler A."/>
            <person name="LaButti K."/>
            <person name="Lapidus A."/>
            <person name="Lavin J.L."/>
            <person name="Lee Y.-H."/>
            <person name="Lindquist E."/>
            <person name="Lilly W."/>
            <person name="Lucas S."/>
            <person name="Morin E."/>
            <person name="Murat C."/>
            <person name="Oguiza J.A."/>
            <person name="Park J."/>
            <person name="Pisabarro A.G."/>
            <person name="Riley R."/>
            <person name="Rosling A."/>
            <person name="Salamov A."/>
            <person name="Schmidt O."/>
            <person name="Schmutz J."/>
            <person name="Skrede I."/>
            <person name="Stenlid J."/>
            <person name="Wiebenga A."/>
            <person name="Xie X."/>
            <person name="Kues U."/>
            <person name="Hibbett D.S."/>
            <person name="Hoffmeister D."/>
            <person name="Hogberg N."/>
            <person name="Martin F."/>
            <person name="Grigoriev I.V."/>
            <person name="Watkinson S.C."/>
        </authorList>
    </citation>
    <scope>NUCLEOTIDE SEQUENCE</scope>
    <source>
        <strain evidence="3">S7.9</strain>
    </source>
</reference>
<sequence>MSTFEQLFNNCVLQVTIPNTSVSFPEPGPADDWLNGLGAQHIERRQAFFDEQLYVYLTVKVDHPPSDPPPEPSRVPKLLLDFFAHIQVSLEATYISPSSASHTDSLSPARLSAPPRSTSIQSKARLTVPHPSIFPPSTPNPIPSTAENDRKYVQAEGTLLIAKIWGQDASNDSHEKFTIVFSEADGAWVAVYRLSLVVSFLRLNILDPLLCLTISATLREKALSMTQSKHPFVAFLTSMESKSSTDDLLPSLPGRINDATADGEHDLEGLEEVNLLEGLSNAPSFSSTTNPVYLPSSRIGNYTRRQIFSLPPVVSSSPQTSSPTKAQTSTHPTLRKSFRKTMHTVSGFRVRMRTVFVPYVLLPETRNHDLDSSTSTSDDSDSSDSGSVDDREDERDQREAGNDEHTVVLCVEIENSGDAGPEVGFSVESIDVNIGGEGATATLIGWGEGVFGKEAEKHVFPLPIGSMEQYNLLYAVSFLHPPGDMDTFSLPGHGKDARSGTKWSTELQRAVTININGKPFAKGEALSEEDDGTATVSYPTRTFSSRWNCVLDLSTRPREEASDSWYGNHNALPEPPSPFPTHPIVTPAQFPPHTARDTHHPQDLVAGSKRHTLPGSITALRAINPPLSSASTSLRSSTLLNPSIREQSVSPHPGRGSFTPPSVAVKAYARSPTSYGALPSIGSVGSLAGSAVDPNGAGAVEQFAAPPPTPAYPAYPATAAVPPTPYSQASMSNQQGALGPSVEIRRERGTGMGVSSPHTPGPTVIGASFADRLQEVNANVPAEVSSQPIIVSVGLLPRESTRRSKTPQNSDRIYPYEEFTLDIFVFNRSSWTRRFEVSYPDAALRRRRKTERKGEGGAASLEELKNATSPPGILPLQNRVRIGPLRPSTCQSVRMDFMAMKPGVHSVEVLTLTDIESGFAMNLRSVTAILWLCSRVDD</sequence>
<dbReference type="PANTHER" id="PTHR28159:SF1">
    <property type="entry name" value="TRAFFICKING PROTEIN PARTICLE COMPLEX II-SPECIFIC SUBUNIT 65"/>
    <property type="match status" value="1"/>
</dbReference>
<feature type="compositionally biased region" description="Basic and acidic residues" evidence="1">
    <location>
        <begin position="394"/>
        <end position="406"/>
    </location>
</feature>
<dbReference type="EMBL" id="GL945433">
    <property type="protein sequence ID" value="EGO26012.1"/>
    <property type="molecule type" value="Genomic_DNA"/>
</dbReference>
<dbReference type="InterPro" id="IPR055420">
    <property type="entry name" value="IgD3_Trs65"/>
</dbReference>
<feature type="domain" description="Trafficking protein particle complex II-specific subunit 65 IgD3" evidence="2">
    <location>
        <begin position="869"/>
        <end position="927"/>
    </location>
</feature>
<dbReference type="PANTHER" id="PTHR28159">
    <property type="entry name" value="TRAFFICKING PROTEIN PARTICLE COMPLEX II-SPECIFIC SUBUNIT 65"/>
    <property type="match status" value="1"/>
</dbReference>
<dbReference type="AlphaFoldDB" id="F8NVB1"/>
<feature type="compositionally biased region" description="Low complexity" evidence="1">
    <location>
        <begin position="311"/>
        <end position="330"/>
    </location>
</feature>
<gene>
    <name evidence="3" type="ORF">SERLADRAFT_369354</name>
</gene>